<name>A0AAF3EQK0_9BILA</name>
<proteinExistence type="predicted"/>
<protein>
    <submittedName>
        <fullName evidence="3">Uncharacterized protein</fullName>
    </submittedName>
</protein>
<reference evidence="3" key="1">
    <citation type="submission" date="2024-02" db="UniProtKB">
        <authorList>
            <consortium name="WormBaseParasite"/>
        </authorList>
    </citation>
    <scope>IDENTIFICATION</scope>
</reference>
<evidence type="ECO:0000256" key="1">
    <source>
        <dbReference type="SAM" id="Phobius"/>
    </source>
</evidence>
<dbReference type="WBParaSite" id="MBELARI_LOCUS16367">
    <property type="protein sequence ID" value="MBELARI_LOCUS16367"/>
    <property type="gene ID" value="MBELARI_LOCUS16367"/>
</dbReference>
<evidence type="ECO:0000313" key="3">
    <source>
        <dbReference type="WBParaSite" id="MBELARI_LOCUS16367"/>
    </source>
</evidence>
<feature type="transmembrane region" description="Helical" evidence="1">
    <location>
        <begin position="106"/>
        <end position="131"/>
    </location>
</feature>
<keyword evidence="1" id="KW-0472">Membrane</keyword>
<evidence type="ECO:0000313" key="2">
    <source>
        <dbReference type="Proteomes" id="UP000887575"/>
    </source>
</evidence>
<accession>A0AAF3EQK0</accession>
<keyword evidence="2" id="KW-1185">Reference proteome</keyword>
<keyword evidence="1" id="KW-1133">Transmembrane helix</keyword>
<sequence length="147" mass="16555">MCVGCIAILPAMPNPELKELNSVEAEALRAPCPGACNPTSCNTCCQRAGYTAGLCLPPINCICVQTFLIIFSTTFLIENIVQWSFYNLPELGRPLEEQFSKDPLELIHTFFGTIILITYLFFWMFGVYSILLKKRRLLFVFIAYLVG</sequence>
<keyword evidence="1" id="KW-0812">Transmembrane</keyword>
<organism evidence="2 3">
    <name type="scientific">Mesorhabditis belari</name>
    <dbReference type="NCBI Taxonomy" id="2138241"/>
    <lineage>
        <taxon>Eukaryota</taxon>
        <taxon>Metazoa</taxon>
        <taxon>Ecdysozoa</taxon>
        <taxon>Nematoda</taxon>
        <taxon>Chromadorea</taxon>
        <taxon>Rhabditida</taxon>
        <taxon>Rhabditina</taxon>
        <taxon>Rhabditomorpha</taxon>
        <taxon>Rhabditoidea</taxon>
        <taxon>Rhabditidae</taxon>
        <taxon>Mesorhabditinae</taxon>
        <taxon>Mesorhabditis</taxon>
    </lineage>
</organism>
<dbReference type="Proteomes" id="UP000887575">
    <property type="component" value="Unassembled WGS sequence"/>
</dbReference>
<dbReference type="AlphaFoldDB" id="A0AAF3EQK0"/>